<evidence type="ECO:0000313" key="2">
    <source>
        <dbReference type="EMBL" id="MCR2043954.1"/>
    </source>
</evidence>
<evidence type="ECO:0000256" key="1">
    <source>
        <dbReference type="SAM" id="SignalP"/>
    </source>
</evidence>
<dbReference type="Proteomes" id="UP001142078">
    <property type="component" value="Unassembled WGS sequence"/>
</dbReference>
<gene>
    <name evidence="2" type="ORF">NSA23_07440</name>
</gene>
<comment type="caution">
    <text evidence="2">The sequence shown here is derived from an EMBL/GenBank/DDBJ whole genome shotgun (WGS) entry which is preliminary data.</text>
</comment>
<protein>
    <submittedName>
        <fullName evidence="2">Uncharacterized protein</fullName>
    </submittedName>
</protein>
<accession>A0A9X2MHW0</accession>
<reference evidence="2" key="1">
    <citation type="submission" date="2022-07" db="EMBL/GenBank/DDBJ databases">
        <title>Enhanced cultured diversity of the mouse gut microbiota enables custom-made synthetic communities.</title>
        <authorList>
            <person name="Afrizal A."/>
        </authorList>
    </citation>
    <scope>NUCLEOTIDE SEQUENCE</scope>
    <source>
        <strain evidence="2">DSM 29482</strain>
    </source>
</reference>
<organism evidence="2 3">
    <name type="scientific">Anaerosalibacter massiliensis</name>
    <dbReference type="NCBI Taxonomy" id="1347392"/>
    <lineage>
        <taxon>Bacteria</taxon>
        <taxon>Bacillati</taxon>
        <taxon>Bacillota</taxon>
        <taxon>Tissierellia</taxon>
        <taxon>Tissierellales</taxon>
        <taxon>Sporanaerobacteraceae</taxon>
        <taxon>Anaerosalibacter</taxon>
    </lineage>
</organism>
<dbReference type="RefSeq" id="WP_042683024.1">
    <property type="nucleotide sequence ID" value="NZ_CABKTM010000049.1"/>
</dbReference>
<name>A0A9X2MHW0_9FIRM</name>
<sequence>METKRIVSLLLICAILVVTNSNVFANENSKLKVIECVKKDGKTIKEISKIGNTYYYYEDNNKFTLSISRNSNGDVEVNMKDKSNPSIINSTMLNNRIEKDYVTDFKEIRENILEEHIELNKKVFIPEDYTNLIKDEHHAEIANNDIMLIRGGLVDKYGEPYRNKYLESLTERGLTAKLYESKNFEIYRYHDWLVYAGTTAGAIAALISIPMSAVAAVLTLVSLGSGVYGVVEDIMVREFVANVHYNKTVNVGNSYPYRAGKTEKNRAIVGDKDIVILHKDTIADHDYNDNYSLLKKGIDNYIKFN</sequence>
<dbReference type="AlphaFoldDB" id="A0A9X2MHW0"/>
<feature type="signal peptide" evidence="1">
    <location>
        <begin position="1"/>
        <end position="25"/>
    </location>
</feature>
<dbReference type="EMBL" id="JANJZL010000004">
    <property type="protein sequence ID" value="MCR2043954.1"/>
    <property type="molecule type" value="Genomic_DNA"/>
</dbReference>
<feature type="chain" id="PRO_5040843066" evidence="1">
    <location>
        <begin position="26"/>
        <end position="305"/>
    </location>
</feature>
<keyword evidence="1" id="KW-0732">Signal</keyword>
<evidence type="ECO:0000313" key="3">
    <source>
        <dbReference type="Proteomes" id="UP001142078"/>
    </source>
</evidence>
<keyword evidence="3" id="KW-1185">Reference proteome</keyword>
<proteinExistence type="predicted"/>